<evidence type="ECO:0000256" key="18">
    <source>
        <dbReference type="SAM" id="MobiDB-lite"/>
    </source>
</evidence>
<dbReference type="EMBL" id="JAEHOE010000079">
    <property type="protein sequence ID" value="KAG2488817.1"/>
    <property type="molecule type" value="Genomic_DNA"/>
</dbReference>
<evidence type="ECO:0000256" key="16">
    <source>
        <dbReference type="ARBA" id="ARBA00048889"/>
    </source>
</evidence>
<keyword evidence="5" id="KW-0808">Transferase</keyword>
<comment type="similarity">
    <text evidence="2">Belongs to the polyprenol kinase family.</text>
</comment>
<keyword evidence="9" id="KW-0418">Kinase</keyword>
<accession>A0A836BU77</accession>
<feature type="compositionally biased region" description="Gly residues" evidence="18">
    <location>
        <begin position="545"/>
        <end position="566"/>
    </location>
</feature>
<feature type="region of interest" description="Disordered" evidence="18">
    <location>
        <begin position="491"/>
        <end position="510"/>
    </location>
</feature>
<evidence type="ECO:0000256" key="4">
    <source>
        <dbReference type="ARBA" id="ARBA00022640"/>
    </source>
</evidence>
<dbReference type="EC" id="2.7.1.182" evidence="15"/>
<evidence type="ECO:0000313" key="21">
    <source>
        <dbReference type="Proteomes" id="UP000612055"/>
    </source>
</evidence>
<keyword evidence="4" id="KW-0934">Plastid</keyword>
<dbReference type="SUPFAM" id="SSF144232">
    <property type="entry name" value="HIT/MYND zinc finger-like"/>
    <property type="match status" value="1"/>
</dbReference>
<evidence type="ECO:0000256" key="6">
    <source>
        <dbReference type="ARBA" id="ARBA00022692"/>
    </source>
</evidence>
<evidence type="ECO:0000256" key="13">
    <source>
        <dbReference type="ARBA" id="ARBA00023136"/>
    </source>
</evidence>
<evidence type="ECO:0000256" key="14">
    <source>
        <dbReference type="ARBA" id="ARBA00024015"/>
    </source>
</evidence>
<keyword evidence="11" id="KW-0809">Transit peptide</keyword>
<evidence type="ECO:0000256" key="11">
    <source>
        <dbReference type="ARBA" id="ARBA00022946"/>
    </source>
</evidence>
<protein>
    <recommendedName>
        <fullName evidence="15">phytol kinase</fullName>
        <ecNumber evidence="15">2.7.1.182</ecNumber>
    </recommendedName>
</protein>
<proteinExistence type="inferred from homology"/>
<dbReference type="Proteomes" id="UP000612055">
    <property type="component" value="Unassembled WGS sequence"/>
</dbReference>
<comment type="catalytic activity">
    <reaction evidence="16">
        <text>phytol + CTP = phytyl phosphate + CDP + H(+)</text>
        <dbReference type="Rhea" id="RHEA:38055"/>
        <dbReference type="ChEBI" id="CHEBI:15378"/>
        <dbReference type="ChEBI" id="CHEBI:17327"/>
        <dbReference type="ChEBI" id="CHEBI:37563"/>
        <dbReference type="ChEBI" id="CHEBI:58069"/>
        <dbReference type="ChEBI" id="CHEBI:75483"/>
        <dbReference type="EC" id="2.7.1.182"/>
    </reaction>
</comment>
<comment type="caution">
    <text evidence="20">The sequence shown here is derived from an EMBL/GenBank/DDBJ whole genome shotgun (WGS) entry which is preliminary data.</text>
</comment>
<dbReference type="AlphaFoldDB" id="A0A836BU77"/>
<dbReference type="InterPro" id="IPR039606">
    <property type="entry name" value="Phytol/farnesol_kinase"/>
</dbReference>
<feature type="domain" description="MYND-type" evidence="19">
    <location>
        <begin position="741"/>
        <end position="783"/>
    </location>
</feature>
<comment type="subcellular location">
    <subcellularLocation>
        <location evidence="1">Plastid</location>
        <location evidence="1">Chloroplast membrane</location>
        <topology evidence="1">Multi-pass membrane protein</topology>
    </subcellularLocation>
</comment>
<gene>
    <name evidence="20" type="ORF">HYH03_012616</name>
</gene>
<evidence type="ECO:0000256" key="5">
    <source>
        <dbReference type="ARBA" id="ARBA00022679"/>
    </source>
</evidence>
<keyword evidence="13" id="KW-0472">Membrane</keyword>
<dbReference type="GO" id="GO:0009507">
    <property type="term" value="C:chloroplast"/>
    <property type="evidence" value="ECO:0007669"/>
    <property type="project" value="UniProtKB-SubCell"/>
</dbReference>
<dbReference type="PROSITE" id="PS50865">
    <property type="entry name" value="ZF_MYND_2"/>
    <property type="match status" value="1"/>
</dbReference>
<evidence type="ECO:0000256" key="12">
    <source>
        <dbReference type="ARBA" id="ARBA00022989"/>
    </source>
</evidence>
<evidence type="ECO:0000259" key="19">
    <source>
        <dbReference type="PROSITE" id="PS50865"/>
    </source>
</evidence>
<dbReference type="GO" id="GO:0008270">
    <property type="term" value="F:zinc ion binding"/>
    <property type="evidence" value="ECO:0007669"/>
    <property type="project" value="UniProtKB-KW"/>
</dbReference>
<evidence type="ECO:0000256" key="1">
    <source>
        <dbReference type="ARBA" id="ARBA00004508"/>
    </source>
</evidence>
<keyword evidence="3" id="KW-0150">Chloroplast</keyword>
<keyword evidence="12" id="KW-1133">Transmembrane helix</keyword>
<evidence type="ECO:0000256" key="2">
    <source>
        <dbReference type="ARBA" id="ARBA00010794"/>
    </source>
</evidence>
<keyword evidence="7" id="KW-0479">Metal-binding</keyword>
<evidence type="ECO:0000313" key="20">
    <source>
        <dbReference type="EMBL" id="KAG2488817.1"/>
    </source>
</evidence>
<feature type="region of interest" description="Disordered" evidence="18">
    <location>
        <begin position="541"/>
        <end position="584"/>
    </location>
</feature>
<comment type="pathway">
    <text evidence="14">Cofactor biosynthesis; tocopherol biosynthesis.</text>
</comment>
<keyword evidence="21" id="KW-1185">Reference proteome</keyword>
<dbReference type="InterPro" id="IPR002893">
    <property type="entry name" value="Znf_MYND"/>
</dbReference>
<evidence type="ECO:0000256" key="3">
    <source>
        <dbReference type="ARBA" id="ARBA00022528"/>
    </source>
</evidence>
<reference evidence="20" key="1">
    <citation type="journal article" date="2020" name="bioRxiv">
        <title>Comparative genomics of Chlamydomonas.</title>
        <authorList>
            <person name="Craig R.J."/>
            <person name="Hasan A.R."/>
            <person name="Ness R.W."/>
            <person name="Keightley P.D."/>
        </authorList>
    </citation>
    <scope>NUCLEOTIDE SEQUENCE</scope>
    <source>
        <strain evidence="20">CCAP 11/70</strain>
    </source>
</reference>
<evidence type="ECO:0000256" key="17">
    <source>
        <dbReference type="PROSITE-ProRule" id="PRU00134"/>
    </source>
</evidence>
<dbReference type="GO" id="GO:0010276">
    <property type="term" value="F:phytol kinase activity"/>
    <property type="evidence" value="ECO:0007669"/>
    <property type="project" value="UniProtKB-EC"/>
</dbReference>
<evidence type="ECO:0000256" key="15">
    <source>
        <dbReference type="ARBA" id="ARBA00039024"/>
    </source>
</evidence>
<dbReference type="Gene3D" id="6.10.140.2220">
    <property type="match status" value="1"/>
</dbReference>
<name>A0A836BU77_9CHLO</name>
<evidence type="ECO:0000256" key="9">
    <source>
        <dbReference type="ARBA" id="ARBA00022777"/>
    </source>
</evidence>
<organism evidence="20 21">
    <name type="scientific">Edaphochlamys debaryana</name>
    <dbReference type="NCBI Taxonomy" id="47281"/>
    <lineage>
        <taxon>Eukaryota</taxon>
        <taxon>Viridiplantae</taxon>
        <taxon>Chlorophyta</taxon>
        <taxon>core chlorophytes</taxon>
        <taxon>Chlorophyceae</taxon>
        <taxon>CS clade</taxon>
        <taxon>Chlamydomonadales</taxon>
        <taxon>Chlamydomonadales incertae sedis</taxon>
        <taxon>Edaphochlamys</taxon>
    </lineage>
</organism>
<dbReference type="GO" id="GO:0016020">
    <property type="term" value="C:membrane"/>
    <property type="evidence" value="ECO:0007669"/>
    <property type="project" value="UniProtKB-SubCell"/>
</dbReference>
<keyword evidence="6" id="KW-0812">Transmembrane</keyword>
<keyword evidence="10" id="KW-0862">Zinc</keyword>
<evidence type="ECO:0000256" key="10">
    <source>
        <dbReference type="ARBA" id="ARBA00022833"/>
    </source>
</evidence>
<dbReference type="Pfam" id="PF01753">
    <property type="entry name" value="zf-MYND"/>
    <property type="match status" value="1"/>
</dbReference>
<keyword evidence="8 17" id="KW-0863">Zinc-finger</keyword>
<dbReference type="PANTHER" id="PTHR32523:SF8">
    <property type="entry name" value="DOLICHOL KINASE"/>
    <property type="match status" value="1"/>
</dbReference>
<evidence type="ECO:0000256" key="7">
    <source>
        <dbReference type="ARBA" id="ARBA00022723"/>
    </source>
</evidence>
<evidence type="ECO:0000256" key="8">
    <source>
        <dbReference type="ARBA" id="ARBA00022771"/>
    </source>
</evidence>
<dbReference type="PANTHER" id="PTHR32523">
    <property type="entry name" value="PHYTOL KINASE 1, CHLOROPLASTIC"/>
    <property type="match status" value="1"/>
</dbReference>
<sequence>MQSLHAAARQLAAAAAGLSAGARPSRQYCGEVYHCLAQALLLAASISSACDSQTVESKALWTLRADLAEALTEATLVEHAARLLLLLRCSQPDHLVHPCIFPASVHLLRLYLKSALDARNSEAAFLAVGRAAAVDHCRQVISGPCARHAVMALGLAALGHLEGLSPEENSSCRCLRAGPPGAGCYSNALQALVAATHWAKPDELSCSRNTRSMLLARTALIVASSADGYGYGTPGGDDCWLAPLDRTNTLCWLLPAVIANAVQSSGQVEQEGLLWQEAWSQAGMLLRHEVTGEVTGPVQRFTLAEALGELMDGIVAPLRFADADSTRRGSWCLPDQPPAALGQALRGRAVPCLERMLRRAGESPHCLEASLLCCERFKSCDFWAGALALLAYAELREAAALTATVTKLLRRADARLMLADRTTLGAVQLAVAIEFCGCVLWVTGGNCGSSSPVALSRLGLVLSAALPAWLTELSRLAQKAAALDEAAWREEQRRPLTEQGQGQKGPADGAPAGNSALLCRSLEALLRVCCLFDFERLTPAAASAGSGGGPSGGSAGTGRGSEGGGADPAAAASSGDGGDDGARSASREGWLREVFAGFDMVALVGATLGVLEQRQAFGTEPLFELSLLAAYWVVALVKTQPHEVRQALQDPAAAAPWRPETLRALTEGLCRPEVEESLLVDLGRAALCVEAWASGEEADALRAVRERVSEPTKSYDLAEHMVSPAVARSRLGLKACAYPACANLAGDSEAGLRLQQRGRCGRVSYCCRECQMAHWRAGHKEFCAGSAKAS</sequence>